<dbReference type="GO" id="GO:0003924">
    <property type="term" value="F:GTPase activity"/>
    <property type="evidence" value="ECO:0007669"/>
    <property type="project" value="UniProtKB-UniRule"/>
</dbReference>
<gene>
    <name evidence="6 11" type="primary">hflX</name>
    <name evidence="11" type="ORF">EJN90_12985</name>
</gene>
<feature type="binding site" evidence="8">
    <location>
        <position position="232"/>
    </location>
    <ligand>
        <name>Mg(2+)</name>
        <dbReference type="ChEBI" id="CHEBI:18420"/>
    </ligand>
</feature>
<evidence type="ECO:0000256" key="4">
    <source>
        <dbReference type="ARBA" id="ARBA00022842"/>
    </source>
</evidence>
<dbReference type="PROSITE" id="PS51705">
    <property type="entry name" value="G_HFLX"/>
    <property type="match status" value="1"/>
</dbReference>
<feature type="binding site" evidence="7">
    <location>
        <begin position="205"/>
        <end position="212"/>
    </location>
    <ligand>
        <name>GTP</name>
        <dbReference type="ChEBI" id="CHEBI:37565"/>
    </ligand>
</feature>
<dbReference type="GO" id="GO:0005525">
    <property type="term" value="F:GTP binding"/>
    <property type="evidence" value="ECO:0007669"/>
    <property type="project" value="UniProtKB-UniRule"/>
</dbReference>
<dbReference type="OrthoDB" id="9812272at2"/>
<evidence type="ECO:0000313" key="12">
    <source>
        <dbReference type="Proteomes" id="UP000273326"/>
    </source>
</evidence>
<evidence type="ECO:0000259" key="10">
    <source>
        <dbReference type="PROSITE" id="PS51705"/>
    </source>
</evidence>
<dbReference type="AlphaFoldDB" id="A0A3Q9BNB0"/>
<dbReference type="PRINTS" id="PR00326">
    <property type="entry name" value="GTP1OBG"/>
</dbReference>
<dbReference type="Gene3D" id="3.40.50.300">
    <property type="entry name" value="P-loop containing nucleotide triphosphate hydrolases"/>
    <property type="match status" value="1"/>
</dbReference>
<dbReference type="PANTHER" id="PTHR10229:SF0">
    <property type="entry name" value="GTP-BINDING PROTEIN 6-RELATED"/>
    <property type="match status" value="1"/>
</dbReference>
<dbReference type="GO" id="GO:0046872">
    <property type="term" value="F:metal ion binding"/>
    <property type="evidence" value="ECO:0007669"/>
    <property type="project" value="UniProtKB-KW"/>
</dbReference>
<evidence type="ECO:0000256" key="6">
    <source>
        <dbReference type="HAMAP-Rule" id="MF_00900"/>
    </source>
</evidence>
<dbReference type="Pfam" id="PF01926">
    <property type="entry name" value="MMR_HSR1"/>
    <property type="match status" value="1"/>
</dbReference>
<dbReference type="Pfam" id="PF16360">
    <property type="entry name" value="GTP-bdg_M"/>
    <property type="match status" value="1"/>
</dbReference>
<dbReference type="GO" id="GO:0005737">
    <property type="term" value="C:cytoplasm"/>
    <property type="evidence" value="ECO:0007669"/>
    <property type="project" value="UniProtKB-SubCell"/>
</dbReference>
<comment type="cofactor">
    <cofactor evidence="8">
        <name>Mg(2+)</name>
        <dbReference type="ChEBI" id="CHEBI:18420"/>
    </cofactor>
</comment>
<protein>
    <recommendedName>
        <fullName evidence="6">GTPase HflX</fullName>
    </recommendedName>
    <alternativeName>
        <fullName evidence="6">GTP-binding protein HflX</fullName>
    </alternativeName>
</protein>
<evidence type="ECO:0000256" key="7">
    <source>
        <dbReference type="PIRSR" id="PIRSR006809-1"/>
    </source>
</evidence>
<proteinExistence type="inferred from homology"/>
<dbReference type="InterPro" id="IPR025121">
    <property type="entry name" value="GTPase_HflX_N"/>
</dbReference>
<comment type="similarity">
    <text evidence="6">Belongs to the TRAFAC class OBG-HflX-like GTPase superfamily. HflX GTPase family.</text>
</comment>
<comment type="subcellular location">
    <subcellularLocation>
        <location evidence="6">Cytoplasm</location>
    </subcellularLocation>
    <text evidence="6">May associate with membranes.</text>
</comment>
<dbReference type="Pfam" id="PF13167">
    <property type="entry name" value="GTP-bdg_N"/>
    <property type="match status" value="1"/>
</dbReference>
<evidence type="ECO:0000313" key="11">
    <source>
        <dbReference type="EMBL" id="AZP05490.1"/>
    </source>
</evidence>
<dbReference type="NCBIfam" id="TIGR03156">
    <property type="entry name" value="GTP_HflX"/>
    <property type="match status" value="1"/>
</dbReference>
<feature type="coiled-coil region" evidence="9">
    <location>
        <begin position="165"/>
        <end position="192"/>
    </location>
</feature>
<dbReference type="FunFam" id="3.40.50.11060:FF:000001">
    <property type="entry name" value="GTPase HflX"/>
    <property type="match status" value="1"/>
</dbReference>
<dbReference type="GO" id="GO:0043022">
    <property type="term" value="F:ribosome binding"/>
    <property type="evidence" value="ECO:0007669"/>
    <property type="project" value="TreeGrafter"/>
</dbReference>
<dbReference type="EMBL" id="CP034465">
    <property type="protein sequence ID" value="AZP05490.1"/>
    <property type="molecule type" value="Genomic_DNA"/>
</dbReference>
<keyword evidence="4 8" id="KW-0460">Magnesium</keyword>
<dbReference type="CDD" id="cd01878">
    <property type="entry name" value="HflX"/>
    <property type="match status" value="1"/>
</dbReference>
<dbReference type="SUPFAM" id="SSF52540">
    <property type="entry name" value="P-loop containing nucleoside triphosphate hydrolases"/>
    <property type="match status" value="1"/>
</dbReference>
<evidence type="ECO:0000256" key="5">
    <source>
        <dbReference type="ARBA" id="ARBA00023134"/>
    </source>
</evidence>
<organism evidence="11 12">
    <name type="scientific">Jeotgalibaca ciconiae</name>
    <dbReference type="NCBI Taxonomy" id="2496265"/>
    <lineage>
        <taxon>Bacteria</taxon>
        <taxon>Bacillati</taxon>
        <taxon>Bacillota</taxon>
        <taxon>Bacilli</taxon>
        <taxon>Lactobacillales</taxon>
        <taxon>Carnobacteriaceae</taxon>
        <taxon>Jeotgalibaca</taxon>
    </lineage>
</organism>
<keyword evidence="3 6" id="KW-0547">Nucleotide-binding</keyword>
<dbReference type="Gene3D" id="3.40.50.11060">
    <property type="entry name" value="GTPase HflX, N-terminal domain"/>
    <property type="match status" value="1"/>
</dbReference>
<feature type="domain" description="Hflx-type G" evidence="10">
    <location>
        <begin position="199"/>
        <end position="360"/>
    </location>
</feature>
<dbReference type="PANTHER" id="PTHR10229">
    <property type="entry name" value="GTP-BINDING PROTEIN HFLX"/>
    <property type="match status" value="1"/>
</dbReference>
<dbReference type="InterPro" id="IPR032305">
    <property type="entry name" value="GTP-bd_M"/>
</dbReference>
<feature type="binding site" evidence="7">
    <location>
        <begin position="252"/>
        <end position="255"/>
    </location>
    <ligand>
        <name>GTP</name>
        <dbReference type="ChEBI" id="CHEBI:37565"/>
    </ligand>
</feature>
<sequence length="414" mass="47554">METAREKEKVILVGVQTRQSDELFEYELQELENLTETVEGEVVAVLTQKKDSIDPRTVIGKGKLEELLHLVEELGAHTVIFEQELSPRHLRNIQEVIQCKIIDRIQLILDIFAMRAKSKEGKLQVSLAQLNYLLPRLTGQGINMSRLGGGIGTRGPGETKLETDRRHIHRQINEIKKELEETERHRQRSREKRQSSGVFQIGLIGYTNAGKSTILNRLTDADTFEENLLFATLDPLTRKMVFPNQFKATITDTVGFVQNLPTQLIHAFHSTLEESRGVDLFLHVVDSSQQYVEQQEETVLDLIQNLNMQETPIITVYNKKDKMHENFQARLHPHIVISALNEADIATLQDFMWEEIKKHLVPYEREVSLAEDGGALFNQLQQETFVESMELIGETNHYLFKGYTKSNSKWLGDR</sequence>
<keyword evidence="5 6" id="KW-0342">GTP-binding</keyword>
<dbReference type="InterPro" id="IPR016496">
    <property type="entry name" value="GTPase_HflX"/>
</dbReference>
<evidence type="ECO:0000256" key="3">
    <source>
        <dbReference type="ARBA" id="ARBA00022741"/>
    </source>
</evidence>
<dbReference type="HAMAP" id="MF_00900">
    <property type="entry name" value="GTPase_HflX"/>
    <property type="match status" value="1"/>
</dbReference>
<evidence type="ECO:0000256" key="8">
    <source>
        <dbReference type="PIRSR" id="PIRSR006809-2"/>
    </source>
</evidence>
<comment type="function">
    <text evidence="6">GTPase that associates with the 50S ribosomal subunit and may have a role during protein synthesis or ribosome biogenesis.</text>
</comment>
<dbReference type="InterPro" id="IPR030394">
    <property type="entry name" value="G_HFLX_dom"/>
</dbReference>
<keyword evidence="2 8" id="KW-0479">Metal-binding</keyword>
<dbReference type="Proteomes" id="UP000273326">
    <property type="component" value="Chromosome"/>
</dbReference>
<evidence type="ECO:0000256" key="9">
    <source>
        <dbReference type="SAM" id="Coils"/>
    </source>
</evidence>
<keyword evidence="1 6" id="KW-0963">Cytoplasm</keyword>
<dbReference type="InterPro" id="IPR042108">
    <property type="entry name" value="GTPase_HflX_N_sf"/>
</dbReference>
<dbReference type="InterPro" id="IPR006073">
    <property type="entry name" value="GTP-bd"/>
</dbReference>
<dbReference type="RefSeq" id="WP_126111943.1">
    <property type="nucleotide sequence ID" value="NZ_CP034465.1"/>
</dbReference>
<feature type="binding site" evidence="7">
    <location>
        <begin position="318"/>
        <end position="321"/>
    </location>
    <ligand>
        <name>GTP</name>
        <dbReference type="ChEBI" id="CHEBI:37565"/>
    </ligand>
</feature>
<dbReference type="Gene3D" id="6.10.250.2860">
    <property type="match status" value="1"/>
</dbReference>
<accession>A0A3Q9BNB0</accession>
<evidence type="ECO:0000256" key="1">
    <source>
        <dbReference type="ARBA" id="ARBA00022490"/>
    </source>
</evidence>
<dbReference type="PIRSF" id="PIRSF006809">
    <property type="entry name" value="GTP-binding_hflX_prd"/>
    <property type="match status" value="1"/>
</dbReference>
<reference evidence="12" key="1">
    <citation type="submission" date="2018-12" db="EMBL/GenBank/DDBJ databases">
        <title>Complete genome sequencing of Jeotgalibaca sp. H21T32.</title>
        <authorList>
            <person name="Bae J.-W."/>
            <person name="Lee S.-Y."/>
        </authorList>
    </citation>
    <scope>NUCLEOTIDE SEQUENCE [LARGE SCALE GENOMIC DNA]</scope>
    <source>
        <strain evidence="12">H21T32</strain>
    </source>
</reference>
<dbReference type="InterPro" id="IPR027417">
    <property type="entry name" value="P-loop_NTPase"/>
</dbReference>
<feature type="binding site" evidence="7">
    <location>
        <begin position="230"/>
        <end position="234"/>
    </location>
    <ligand>
        <name>GTP</name>
        <dbReference type="ChEBI" id="CHEBI:37565"/>
    </ligand>
</feature>
<keyword evidence="12" id="KW-1185">Reference proteome</keyword>
<dbReference type="KEGG" id="jeh:EJN90_12985"/>
<name>A0A3Q9BNB0_9LACT</name>
<feature type="binding site" evidence="8">
    <location>
        <position position="212"/>
    </location>
    <ligand>
        <name>Mg(2+)</name>
        <dbReference type="ChEBI" id="CHEBI:18420"/>
    </ligand>
</feature>
<evidence type="ECO:0000256" key="2">
    <source>
        <dbReference type="ARBA" id="ARBA00022723"/>
    </source>
</evidence>
<keyword evidence="9" id="KW-0175">Coiled coil</keyword>
<feature type="binding site" evidence="7">
    <location>
        <begin position="338"/>
        <end position="340"/>
    </location>
    <ligand>
        <name>GTP</name>
        <dbReference type="ChEBI" id="CHEBI:37565"/>
    </ligand>
</feature>
<comment type="subunit">
    <text evidence="6">Monomer. Associates with the 50S ribosomal subunit.</text>
</comment>